<keyword evidence="4" id="KW-0378">Hydrolase</keyword>
<dbReference type="AlphaFoldDB" id="A0A1F4ZQW5"/>
<evidence type="ECO:0000256" key="4">
    <source>
        <dbReference type="ARBA" id="ARBA00022801"/>
    </source>
</evidence>
<dbReference type="InterPro" id="IPR000100">
    <property type="entry name" value="RNase_P"/>
</dbReference>
<evidence type="ECO:0000256" key="3">
    <source>
        <dbReference type="ARBA" id="ARBA00022759"/>
    </source>
</evidence>
<name>A0A1F4ZQW5_9BACT</name>
<proteinExistence type="predicted"/>
<dbReference type="SUPFAM" id="SSF54211">
    <property type="entry name" value="Ribosomal protein S5 domain 2-like"/>
    <property type="match status" value="1"/>
</dbReference>
<evidence type="ECO:0000313" key="7">
    <source>
        <dbReference type="Proteomes" id="UP000176424"/>
    </source>
</evidence>
<reference evidence="6 7" key="1">
    <citation type="journal article" date="2016" name="Nat. Commun.">
        <title>Thousands of microbial genomes shed light on interconnected biogeochemical processes in an aquifer system.</title>
        <authorList>
            <person name="Anantharaman K."/>
            <person name="Brown C.T."/>
            <person name="Hug L.A."/>
            <person name="Sharon I."/>
            <person name="Castelle C.J."/>
            <person name="Probst A.J."/>
            <person name="Thomas B.C."/>
            <person name="Singh A."/>
            <person name="Wilkins M.J."/>
            <person name="Karaoz U."/>
            <person name="Brodie E.L."/>
            <person name="Williams K.H."/>
            <person name="Hubbard S.S."/>
            <person name="Banfield J.F."/>
        </authorList>
    </citation>
    <scope>NUCLEOTIDE SEQUENCE [LARGE SCALE GENOMIC DNA]</scope>
</reference>
<dbReference type="GO" id="GO:0042781">
    <property type="term" value="F:3'-tRNA processing endoribonuclease activity"/>
    <property type="evidence" value="ECO:0007669"/>
    <property type="project" value="TreeGrafter"/>
</dbReference>
<dbReference type="PANTHER" id="PTHR33992">
    <property type="entry name" value="RIBONUCLEASE P PROTEIN COMPONENT"/>
    <property type="match status" value="1"/>
</dbReference>
<organism evidence="6 7">
    <name type="scientific">Candidatus Amesbacteria bacterium RIFOXYB1_FULL_44_23</name>
    <dbReference type="NCBI Taxonomy" id="1797263"/>
    <lineage>
        <taxon>Bacteria</taxon>
        <taxon>Candidatus Amesiibacteriota</taxon>
    </lineage>
</organism>
<keyword evidence="5" id="KW-0694">RNA-binding</keyword>
<evidence type="ECO:0000256" key="2">
    <source>
        <dbReference type="ARBA" id="ARBA00022722"/>
    </source>
</evidence>
<dbReference type="EMBL" id="MEXR01000050">
    <property type="protein sequence ID" value="OGD08781.1"/>
    <property type="molecule type" value="Genomic_DNA"/>
</dbReference>
<accession>A0A1F4ZQW5</accession>
<dbReference type="Pfam" id="PF00825">
    <property type="entry name" value="Ribonuclease_P"/>
    <property type="match status" value="1"/>
</dbReference>
<sequence length="107" mass="12200">MLPKSSRLSHFEFLQVKKSATTINHPLFSLLYSRSSHGRSRFSVVVSTRVAPKAHSRNQIRRSVYNSLPPHHSPAFDVIIFLKPKSAQVENEKLNSQIHTVLSEIRP</sequence>
<keyword evidence="2" id="KW-0540">Nuclease</keyword>
<evidence type="ECO:0000313" key="6">
    <source>
        <dbReference type="EMBL" id="OGD08781.1"/>
    </source>
</evidence>
<dbReference type="Gene3D" id="3.30.230.10">
    <property type="match status" value="1"/>
</dbReference>
<evidence type="ECO:0000256" key="1">
    <source>
        <dbReference type="ARBA" id="ARBA00022694"/>
    </source>
</evidence>
<evidence type="ECO:0000256" key="5">
    <source>
        <dbReference type="ARBA" id="ARBA00022884"/>
    </source>
</evidence>
<dbReference type="GO" id="GO:0030677">
    <property type="term" value="C:ribonuclease P complex"/>
    <property type="evidence" value="ECO:0007669"/>
    <property type="project" value="TreeGrafter"/>
</dbReference>
<dbReference type="InterPro" id="IPR014721">
    <property type="entry name" value="Ribsml_uS5_D2-typ_fold_subgr"/>
</dbReference>
<dbReference type="GO" id="GO:0000049">
    <property type="term" value="F:tRNA binding"/>
    <property type="evidence" value="ECO:0007669"/>
    <property type="project" value="InterPro"/>
</dbReference>
<dbReference type="Proteomes" id="UP000176424">
    <property type="component" value="Unassembled WGS sequence"/>
</dbReference>
<keyword evidence="1" id="KW-0819">tRNA processing</keyword>
<comment type="caution">
    <text evidence="6">The sequence shown here is derived from an EMBL/GenBank/DDBJ whole genome shotgun (WGS) entry which is preliminary data.</text>
</comment>
<dbReference type="STRING" id="1797263.A2397_05155"/>
<keyword evidence="3" id="KW-0255">Endonuclease</keyword>
<dbReference type="GO" id="GO:0004526">
    <property type="term" value="F:ribonuclease P activity"/>
    <property type="evidence" value="ECO:0007669"/>
    <property type="project" value="InterPro"/>
</dbReference>
<gene>
    <name evidence="6" type="ORF">A2397_05155</name>
</gene>
<protein>
    <submittedName>
        <fullName evidence="6">Uncharacterized protein</fullName>
    </submittedName>
</protein>
<dbReference type="InterPro" id="IPR020568">
    <property type="entry name" value="Ribosomal_Su5_D2-typ_SF"/>
</dbReference>
<dbReference type="PANTHER" id="PTHR33992:SF1">
    <property type="entry name" value="RIBONUCLEASE P PROTEIN COMPONENT"/>
    <property type="match status" value="1"/>
</dbReference>